<proteinExistence type="predicted"/>
<organism evidence="1 2">
    <name type="scientific">Medicago truncatula</name>
    <name type="common">Barrel medic</name>
    <name type="synonym">Medicago tribuloides</name>
    <dbReference type="NCBI Taxonomy" id="3880"/>
    <lineage>
        <taxon>Eukaryota</taxon>
        <taxon>Viridiplantae</taxon>
        <taxon>Streptophyta</taxon>
        <taxon>Embryophyta</taxon>
        <taxon>Tracheophyta</taxon>
        <taxon>Spermatophyta</taxon>
        <taxon>Magnoliopsida</taxon>
        <taxon>eudicotyledons</taxon>
        <taxon>Gunneridae</taxon>
        <taxon>Pentapetalae</taxon>
        <taxon>rosids</taxon>
        <taxon>fabids</taxon>
        <taxon>Fabales</taxon>
        <taxon>Fabaceae</taxon>
        <taxon>Papilionoideae</taxon>
        <taxon>50 kb inversion clade</taxon>
        <taxon>NPAAA clade</taxon>
        <taxon>Hologalegina</taxon>
        <taxon>IRL clade</taxon>
        <taxon>Trifolieae</taxon>
        <taxon>Medicago</taxon>
    </lineage>
</organism>
<reference evidence="2" key="1">
    <citation type="journal article" date="2018" name="Nat. Plants">
        <title>Whole-genome landscape of Medicago truncatula symbiotic genes.</title>
        <authorList>
            <person name="Pecrix Y."/>
            <person name="Staton S.E."/>
            <person name="Sallet E."/>
            <person name="Lelandais-Briere C."/>
            <person name="Moreau S."/>
            <person name="Carrere S."/>
            <person name="Blein T."/>
            <person name="Jardinaud M.F."/>
            <person name="Latrasse D."/>
            <person name="Zouine M."/>
            <person name="Zahm M."/>
            <person name="Kreplak J."/>
            <person name="Mayjonade B."/>
            <person name="Satge C."/>
            <person name="Perez M."/>
            <person name="Cauet S."/>
            <person name="Marande W."/>
            <person name="Chantry-Darmon C."/>
            <person name="Lopez-Roques C."/>
            <person name="Bouchez O."/>
            <person name="Berard A."/>
            <person name="Debelle F."/>
            <person name="Munos S."/>
            <person name="Bendahmane A."/>
            <person name="Berges H."/>
            <person name="Niebel A."/>
            <person name="Buitink J."/>
            <person name="Frugier F."/>
            <person name="Benhamed M."/>
            <person name="Crespi M."/>
            <person name="Gouzy J."/>
            <person name="Gamas P."/>
        </authorList>
    </citation>
    <scope>NUCLEOTIDE SEQUENCE [LARGE SCALE GENOMIC DNA]</scope>
    <source>
        <strain evidence="2">cv. Jemalong A17</strain>
    </source>
</reference>
<protein>
    <submittedName>
        <fullName evidence="1">Uncharacterized protein</fullName>
    </submittedName>
</protein>
<name>A0A396GXI0_MEDTR</name>
<sequence>MQKPYLVGMYSNHFITEPHGLVGFAVFILPTEPNQTKQQHKKNIN</sequence>
<accession>A0A396GXI0</accession>
<evidence type="ECO:0000313" key="1">
    <source>
        <dbReference type="EMBL" id="RHN44154.1"/>
    </source>
</evidence>
<comment type="caution">
    <text evidence="1">The sequence shown here is derived from an EMBL/GenBank/DDBJ whole genome shotgun (WGS) entry which is preliminary data.</text>
</comment>
<evidence type="ECO:0000313" key="2">
    <source>
        <dbReference type="Proteomes" id="UP000265566"/>
    </source>
</evidence>
<dbReference type="Proteomes" id="UP000265566">
    <property type="component" value="Chromosome 7"/>
</dbReference>
<dbReference type="Gramene" id="rna38232">
    <property type="protein sequence ID" value="RHN44154.1"/>
    <property type="gene ID" value="gene38232"/>
</dbReference>
<gene>
    <name evidence="1" type="ORF">MtrunA17_Chr7g0216281</name>
</gene>
<dbReference type="EMBL" id="PSQE01000007">
    <property type="protein sequence ID" value="RHN44154.1"/>
    <property type="molecule type" value="Genomic_DNA"/>
</dbReference>
<dbReference type="AlphaFoldDB" id="A0A396GXI0"/>